<organism evidence="4 5">
    <name type="scientific">Candidatus Cryosericum septentrionale</name>
    <dbReference type="NCBI Taxonomy" id="2290913"/>
    <lineage>
        <taxon>Bacteria</taxon>
        <taxon>Pseudomonadati</taxon>
        <taxon>Caldisericota/Cryosericota group</taxon>
        <taxon>Candidatus Cryosericota</taxon>
        <taxon>Candidatus Cryosericia</taxon>
        <taxon>Candidatus Cryosericales</taxon>
        <taxon>Candidatus Cryosericaceae</taxon>
        <taxon>Candidatus Cryosericum</taxon>
    </lineage>
</organism>
<dbReference type="EMBL" id="QXIY01000044">
    <property type="protein sequence ID" value="RIE15826.1"/>
    <property type="molecule type" value="Genomic_DNA"/>
</dbReference>
<feature type="domain" description="HTH cro/C1-type" evidence="3">
    <location>
        <begin position="38"/>
        <end position="92"/>
    </location>
</feature>
<name>A0A398DJJ1_9BACT</name>
<sequence length="210" mass="23180">MAANTRLEASTGDEHSKRIRRREIDSEEAPRPRIGPRLRRARHHQGLTLEQIAKATGLSKSFLSQLERDGTSASVASLFKICRFLRISVASLLEPSGFITVRKGDRPTSSFGEVGVVDHLLTPPEERALQVIETHIEPGGTAGEKLWSTDADVDCMYVTSGRLEVRFADRTVELNEGDSLTLSPREPHTWRNPSSSRPTVVIFALTPSAP</sequence>
<evidence type="ECO:0000256" key="1">
    <source>
        <dbReference type="ARBA" id="ARBA00023125"/>
    </source>
</evidence>
<reference evidence="4 5" key="1">
    <citation type="submission" date="2018-09" db="EMBL/GenBank/DDBJ databases">
        <title>Discovery and Ecogenomic Context for Candidatus Cryosericales, a Global Caldiserica Order Active in Thawing Permafrost.</title>
        <authorList>
            <person name="Martinez M.A."/>
            <person name="Woodcroft B.J."/>
            <person name="Ignacio Espinoza J.C."/>
            <person name="Zayed A."/>
            <person name="Singleton C.M."/>
            <person name="Boyd J."/>
            <person name="Li Y.-F."/>
            <person name="Purvine S."/>
            <person name="Maughan H."/>
            <person name="Hodgkins S.B."/>
            <person name="Anderson D."/>
            <person name="Sederholm M."/>
            <person name="Temperton B."/>
            <person name="Saleska S.R."/>
            <person name="Tyson G.W."/>
            <person name="Rich V.I."/>
        </authorList>
    </citation>
    <scope>NUCLEOTIDE SEQUENCE [LARGE SCALE GENOMIC DNA]</scope>
    <source>
        <strain evidence="4 5">SMC1</strain>
    </source>
</reference>
<dbReference type="SMART" id="SM00530">
    <property type="entry name" value="HTH_XRE"/>
    <property type="match status" value="1"/>
</dbReference>
<dbReference type="GO" id="GO:0003700">
    <property type="term" value="F:DNA-binding transcription factor activity"/>
    <property type="evidence" value="ECO:0007669"/>
    <property type="project" value="TreeGrafter"/>
</dbReference>
<dbReference type="InterPro" id="IPR001387">
    <property type="entry name" value="Cro/C1-type_HTH"/>
</dbReference>
<dbReference type="PANTHER" id="PTHR46797">
    <property type="entry name" value="HTH-TYPE TRANSCRIPTIONAL REGULATOR"/>
    <property type="match status" value="1"/>
</dbReference>
<accession>A0A398DJJ1</accession>
<dbReference type="AlphaFoldDB" id="A0A398DJJ1"/>
<protein>
    <submittedName>
        <fullName evidence="4">XRE family transcriptional regulator</fullName>
    </submittedName>
</protein>
<dbReference type="Gene3D" id="1.10.260.40">
    <property type="entry name" value="lambda repressor-like DNA-binding domains"/>
    <property type="match status" value="1"/>
</dbReference>
<dbReference type="CDD" id="cd00093">
    <property type="entry name" value="HTH_XRE"/>
    <property type="match status" value="1"/>
</dbReference>
<dbReference type="Gene3D" id="2.60.120.10">
    <property type="entry name" value="Jelly Rolls"/>
    <property type="match status" value="1"/>
</dbReference>
<keyword evidence="1" id="KW-0238">DNA-binding</keyword>
<keyword evidence="5" id="KW-1185">Reference proteome</keyword>
<dbReference type="InterPro" id="IPR050807">
    <property type="entry name" value="TransReg_Diox_bact_type"/>
</dbReference>
<dbReference type="InterPro" id="IPR010982">
    <property type="entry name" value="Lambda_DNA-bd_dom_sf"/>
</dbReference>
<dbReference type="PROSITE" id="PS50943">
    <property type="entry name" value="HTH_CROC1"/>
    <property type="match status" value="1"/>
</dbReference>
<dbReference type="PANTHER" id="PTHR46797:SF1">
    <property type="entry name" value="METHYLPHOSPHONATE SYNTHASE"/>
    <property type="match status" value="1"/>
</dbReference>
<gene>
    <name evidence="4" type="ORF">SMC1_09430</name>
</gene>
<evidence type="ECO:0000313" key="4">
    <source>
        <dbReference type="EMBL" id="RIE15826.1"/>
    </source>
</evidence>
<evidence type="ECO:0000259" key="3">
    <source>
        <dbReference type="PROSITE" id="PS50943"/>
    </source>
</evidence>
<proteinExistence type="predicted"/>
<evidence type="ECO:0000313" key="5">
    <source>
        <dbReference type="Proteomes" id="UP000266113"/>
    </source>
</evidence>
<dbReference type="GO" id="GO:0003677">
    <property type="term" value="F:DNA binding"/>
    <property type="evidence" value="ECO:0007669"/>
    <property type="project" value="UniProtKB-KW"/>
</dbReference>
<dbReference type="InterPro" id="IPR011051">
    <property type="entry name" value="RmlC_Cupin_sf"/>
</dbReference>
<comment type="caution">
    <text evidence="4">The sequence shown here is derived from an EMBL/GenBank/DDBJ whole genome shotgun (WGS) entry which is preliminary data.</text>
</comment>
<dbReference type="RefSeq" id="WP_119086519.1">
    <property type="nucleotide sequence ID" value="NZ_QXIY01000044.1"/>
</dbReference>
<dbReference type="CDD" id="cd02209">
    <property type="entry name" value="cupin_XRE_C"/>
    <property type="match status" value="1"/>
</dbReference>
<dbReference type="Pfam" id="PF01381">
    <property type="entry name" value="HTH_3"/>
    <property type="match status" value="1"/>
</dbReference>
<dbReference type="OrthoDB" id="9814751at2"/>
<dbReference type="SUPFAM" id="SSF51182">
    <property type="entry name" value="RmlC-like cupins"/>
    <property type="match status" value="1"/>
</dbReference>
<dbReference type="Pfam" id="PF07883">
    <property type="entry name" value="Cupin_2"/>
    <property type="match status" value="1"/>
</dbReference>
<evidence type="ECO:0000256" key="2">
    <source>
        <dbReference type="SAM" id="MobiDB-lite"/>
    </source>
</evidence>
<feature type="compositionally biased region" description="Basic and acidic residues" evidence="2">
    <location>
        <begin position="12"/>
        <end position="31"/>
    </location>
</feature>
<dbReference type="InterPro" id="IPR014710">
    <property type="entry name" value="RmlC-like_jellyroll"/>
</dbReference>
<dbReference type="SUPFAM" id="SSF47413">
    <property type="entry name" value="lambda repressor-like DNA-binding domains"/>
    <property type="match status" value="1"/>
</dbReference>
<dbReference type="GO" id="GO:0005829">
    <property type="term" value="C:cytosol"/>
    <property type="evidence" value="ECO:0007669"/>
    <property type="project" value="TreeGrafter"/>
</dbReference>
<dbReference type="InterPro" id="IPR013096">
    <property type="entry name" value="Cupin_2"/>
</dbReference>
<feature type="region of interest" description="Disordered" evidence="2">
    <location>
        <begin position="1"/>
        <end position="42"/>
    </location>
</feature>
<dbReference type="Proteomes" id="UP000266113">
    <property type="component" value="Unassembled WGS sequence"/>
</dbReference>